<evidence type="ECO:0000313" key="1">
    <source>
        <dbReference type="EMBL" id="KRY42835.1"/>
    </source>
</evidence>
<proteinExistence type="predicted"/>
<dbReference type="EMBL" id="JYDH01000003">
    <property type="protein sequence ID" value="KRY42835.1"/>
    <property type="molecule type" value="Genomic_DNA"/>
</dbReference>
<accession>A0A0V1C299</accession>
<dbReference type="OrthoDB" id="7485060at2759"/>
<comment type="caution">
    <text evidence="1">The sequence shown here is derived from an EMBL/GenBank/DDBJ whole genome shotgun (WGS) entry which is preliminary data.</text>
</comment>
<protein>
    <recommendedName>
        <fullName evidence="3">FLYWCH-type domain-containing protein</fullName>
    </recommendedName>
</protein>
<dbReference type="Proteomes" id="UP000054776">
    <property type="component" value="Unassembled WGS sequence"/>
</dbReference>
<gene>
    <name evidence="1" type="ORF">T01_12780</name>
</gene>
<reference evidence="1 2" key="1">
    <citation type="submission" date="2015-01" db="EMBL/GenBank/DDBJ databases">
        <title>Evolution of Trichinella species and genotypes.</title>
        <authorList>
            <person name="Korhonen P.K."/>
            <person name="Edoardo P."/>
            <person name="Giuseppe L.R."/>
            <person name="Gasser R.B."/>
        </authorList>
    </citation>
    <scope>NUCLEOTIDE SEQUENCE [LARGE SCALE GENOMIC DNA]</scope>
    <source>
        <strain evidence="1">ISS3</strain>
    </source>
</reference>
<dbReference type="AlphaFoldDB" id="A0A0V1C299"/>
<name>A0A0V1C299_TRISP</name>
<evidence type="ECO:0008006" key="3">
    <source>
        <dbReference type="Google" id="ProtNLM"/>
    </source>
</evidence>
<keyword evidence="2" id="KW-1185">Reference proteome</keyword>
<evidence type="ECO:0000313" key="2">
    <source>
        <dbReference type="Proteomes" id="UP000054776"/>
    </source>
</evidence>
<organism evidence="1 2">
    <name type="scientific">Trichinella spiralis</name>
    <name type="common">Trichina worm</name>
    <dbReference type="NCBI Taxonomy" id="6334"/>
    <lineage>
        <taxon>Eukaryota</taxon>
        <taxon>Metazoa</taxon>
        <taxon>Ecdysozoa</taxon>
        <taxon>Nematoda</taxon>
        <taxon>Enoplea</taxon>
        <taxon>Dorylaimia</taxon>
        <taxon>Trichinellida</taxon>
        <taxon>Trichinellidae</taxon>
        <taxon>Trichinella</taxon>
    </lineage>
</organism>
<dbReference type="InParanoid" id="A0A0V1C299"/>
<sequence>MPLQNLIGCEFSVELRLVLYFIVVKFYCGKMSLVFEGKAYKLKHTGKQKKYWERAKNST</sequence>